<proteinExistence type="predicted"/>
<dbReference type="EMBL" id="JAGZCC010000053">
    <property type="protein sequence ID" value="MBS5588807.1"/>
    <property type="molecule type" value="Genomic_DNA"/>
</dbReference>
<gene>
    <name evidence="1" type="ORF">KHX14_08385</name>
</gene>
<protein>
    <submittedName>
        <fullName evidence="1">Uncharacterized protein</fullName>
    </submittedName>
</protein>
<accession>A0A943ELC5</accession>
<evidence type="ECO:0000313" key="1">
    <source>
        <dbReference type="EMBL" id="MBS5588807.1"/>
    </source>
</evidence>
<dbReference type="RefSeq" id="WP_303887740.1">
    <property type="nucleotide sequence ID" value="NZ_JAGZCC010000053.1"/>
</dbReference>
<organism evidence="1 2">
    <name type="scientific">Thomasclavelia spiroformis</name>
    <dbReference type="NCBI Taxonomy" id="29348"/>
    <lineage>
        <taxon>Bacteria</taxon>
        <taxon>Bacillati</taxon>
        <taxon>Bacillota</taxon>
        <taxon>Erysipelotrichia</taxon>
        <taxon>Erysipelotrichales</taxon>
        <taxon>Coprobacillaceae</taxon>
        <taxon>Thomasclavelia</taxon>
    </lineage>
</organism>
<sequence>MIDTIIIVIVIGLLWFALKKTVNHFKGEKLVAILKVSRLVKKISTVFMLKIIKI</sequence>
<evidence type="ECO:0000313" key="2">
    <source>
        <dbReference type="Proteomes" id="UP000751224"/>
    </source>
</evidence>
<reference evidence="1" key="1">
    <citation type="submission" date="2021-02" db="EMBL/GenBank/DDBJ databases">
        <title>Infant gut strain persistence is associated with maternal origin, phylogeny, and functional potential including surface adhesion and iron acquisition.</title>
        <authorList>
            <person name="Lou Y.C."/>
        </authorList>
    </citation>
    <scope>NUCLEOTIDE SEQUENCE</scope>
    <source>
        <strain evidence="1">L3_108_000G1_dasL3_108_000G1_metabat.metabat.11</strain>
    </source>
</reference>
<dbReference type="Proteomes" id="UP000751224">
    <property type="component" value="Unassembled WGS sequence"/>
</dbReference>
<dbReference type="AlphaFoldDB" id="A0A943ELC5"/>
<comment type="caution">
    <text evidence="1">The sequence shown here is derived from an EMBL/GenBank/DDBJ whole genome shotgun (WGS) entry which is preliminary data.</text>
</comment>
<name>A0A943ELC5_9FIRM</name>